<dbReference type="InterPro" id="IPR018101">
    <property type="entry name" value="Transl_elong_Ts_CS"/>
</dbReference>
<keyword evidence="5" id="KW-0963">Cytoplasm</keyword>
<dbReference type="Gene3D" id="3.30.479.20">
    <property type="entry name" value="Elongation factor Ts, dimerisation domain"/>
    <property type="match status" value="1"/>
</dbReference>
<comment type="subcellular location">
    <subcellularLocation>
        <location evidence="5">Cytoplasm</location>
    </subcellularLocation>
</comment>
<dbReference type="SUPFAM" id="SSF54713">
    <property type="entry name" value="Elongation factor Ts (EF-Ts), dimerisation domain"/>
    <property type="match status" value="1"/>
</dbReference>
<dbReference type="GO" id="GO:0005737">
    <property type="term" value="C:cytoplasm"/>
    <property type="evidence" value="ECO:0007669"/>
    <property type="project" value="UniProtKB-SubCell"/>
</dbReference>
<dbReference type="PANTHER" id="PTHR11741">
    <property type="entry name" value="ELONGATION FACTOR TS"/>
    <property type="match status" value="1"/>
</dbReference>
<dbReference type="Gene3D" id="1.10.8.10">
    <property type="entry name" value="DNA helicase RuvA subunit, C-terminal domain"/>
    <property type="match status" value="1"/>
</dbReference>
<dbReference type="InterPro" id="IPR009060">
    <property type="entry name" value="UBA-like_sf"/>
</dbReference>
<evidence type="ECO:0000256" key="5">
    <source>
        <dbReference type="HAMAP-Rule" id="MF_00050"/>
    </source>
</evidence>
<evidence type="ECO:0000259" key="6">
    <source>
        <dbReference type="Pfam" id="PF00889"/>
    </source>
</evidence>
<dbReference type="HAMAP" id="MF_00050">
    <property type="entry name" value="EF_Ts"/>
    <property type="match status" value="1"/>
</dbReference>
<dbReference type="SUPFAM" id="SSF46934">
    <property type="entry name" value="UBA-like"/>
    <property type="match status" value="1"/>
</dbReference>
<comment type="function">
    <text evidence="5">Associates with the EF-Tu.GDP complex and induces the exchange of GDP to GTP. It remains bound to the aminoacyl-tRNA.EF-Tu.GTP complex up to the GTP hydrolysis stage on the ribosome.</text>
</comment>
<dbReference type="AlphaFoldDB" id="A0A9D6LR47"/>
<dbReference type="GO" id="GO:0003746">
    <property type="term" value="F:translation elongation factor activity"/>
    <property type="evidence" value="ECO:0007669"/>
    <property type="project" value="UniProtKB-UniRule"/>
</dbReference>
<dbReference type="PANTHER" id="PTHR11741:SF0">
    <property type="entry name" value="ELONGATION FACTOR TS, MITOCHONDRIAL"/>
    <property type="match status" value="1"/>
</dbReference>
<evidence type="ECO:0000256" key="4">
    <source>
        <dbReference type="ARBA" id="ARBA00022917"/>
    </source>
</evidence>
<gene>
    <name evidence="5 7" type="primary">tsf</name>
    <name evidence="7" type="ORF">HY220_00850</name>
</gene>
<evidence type="ECO:0000256" key="2">
    <source>
        <dbReference type="ARBA" id="ARBA00016956"/>
    </source>
</evidence>
<protein>
    <recommendedName>
        <fullName evidence="2 5">Elongation factor Ts</fullName>
        <shortName evidence="5">EF-Ts</shortName>
    </recommendedName>
</protein>
<dbReference type="InterPro" id="IPR001816">
    <property type="entry name" value="Transl_elong_EFTs/EF1B"/>
</dbReference>
<feature type="domain" description="Translation elongation factor EFTs/EF1B dimerisation" evidence="6">
    <location>
        <begin position="46"/>
        <end position="193"/>
    </location>
</feature>
<dbReference type="InterPro" id="IPR036402">
    <property type="entry name" value="EF-Ts_dimer_sf"/>
</dbReference>
<evidence type="ECO:0000313" key="7">
    <source>
        <dbReference type="EMBL" id="MBI3627287.1"/>
    </source>
</evidence>
<proteinExistence type="inferred from homology"/>
<keyword evidence="4 5" id="KW-0648">Protein biosynthesis</keyword>
<dbReference type="Pfam" id="PF00889">
    <property type="entry name" value="EF_TS"/>
    <property type="match status" value="1"/>
</dbReference>
<dbReference type="CDD" id="cd14275">
    <property type="entry name" value="UBA_EF-Ts"/>
    <property type="match status" value="1"/>
</dbReference>
<dbReference type="Proteomes" id="UP000808388">
    <property type="component" value="Unassembled WGS sequence"/>
</dbReference>
<comment type="caution">
    <text evidence="7">The sequence shown here is derived from an EMBL/GenBank/DDBJ whole genome shotgun (WGS) entry which is preliminary data.</text>
</comment>
<keyword evidence="3 5" id="KW-0251">Elongation factor</keyword>
<evidence type="ECO:0000256" key="3">
    <source>
        <dbReference type="ARBA" id="ARBA00022768"/>
    </source>
</evidence>
<dbReference type="PROSITE" id="PS01127">
    <property type="entry name" value="EF_TS_2"/>
    <property type="match status" value="1"/>
</dbReference>
<accession>A0A9D6LR47</accession>
<feature type="region of interest" description="Involved in Mg(2+) ion dislocation from EF-Tu" evidence="5">
    <location>
        <begin position="80"/>
        <end position="83"/>
    </location>
</feature>
<comment type="similarity">
    <text evidence="1 5">Belongs to the EF-Ts family.</text>
</comment>
<dbReference type="PROSITE" id="PS01126">
    <property type="entry name" value="EF_TS_1"/>
    <property type="match status" value="1"/>
</dbReference>
<name>A0A9D6LR47_9BACT</name>
<reference evidence="7" key="1">
    <citation type="submission" date="2020-07" db="EMBL/GenBank/DDBJ databases">
        <title>Huge and variable diversity of episymbiotic CPR bacteria and DPANN archaea in groundwater ecosystems.</title>
        <authorList>
            <person name="He C.Y."/>
            <person name="Keren R."/>
            <person name="Whittaker M."/>
            <person name="Farag I.F."/>
            <person name="Doudna J."/>
            <person name="Cate J.H.D."/>
            <person name="Banfield J.F."/>
        </authorList>
    </citation>
    <scope>NUCLEOTIDE SEQUENCE</scope>
    <source>
        <strain evidence="7">NC_groundwater_972_Pr1_S-0.2um_49_27</strain>
    </source>
</reference>
<dbReference type="EMBL" id="JACQCQ010000002">
    <property type="protein sequence ID" value="MBI3627287.1"/>
    <property type="molecule type" value="Genomic_DNA"/>
</dbReference>
<dbReference type="InterPro" id="IPR014039">
    <property type="entry name" value="Transl_elong_EFTs/EF1B_dimer"/>
</dbReference>
<organism evidence="7 8">
    <name type="scientific">Candidatus Sungiibacteriota bacterium</name>
    <dbReference type="NCBI Taxonomy" id="2750080"/>
    <lineage>
        <taxon>Bacteria</taxon>
        <taxon>Candidatus Sungiibacteriota</taxon>
    </lineage>
</organism>
<dbReference type="Gene3D" id="1.10.286.20">
    <property type="match status" value="1"/>
</dbReference>
<sequence>MTLGETIKELRVRTGVSVMECKKALEEAGGDLAAAEKILAGKFGGMAARKAAREARDGVIDVYLHPNAKIGVILELNSETDFVARNPAFKDLAHDIALHIAAMNPRYRATEDITADVKARERKDIEAEVAKMGESGVLAKNNVAEKLSLRLQEISLMSQPFIKDQNKKISDLIEEAIGKFGENIKIGRFTRYSI</sequence>
<evidence type="ECO:0000256" key="1">
    <source>
        <dbReference type="ARBA" id="ARBA00005532"/>
    </source>
</evidence>
<evidence type="ECO:0000313" key="8">
    <source>
        <dbReference type="Proteomes" id="UP000808388"/>
    </source>
</evidence>